<dbReference type="PANTHER" id="PTHR31044">
    <property type="entry name" value="BETA-1,3 GLUCANASE"/>
    <property type="match status" value="1"/>
</dbReference>
<evidence type="ECO:0000313" key="5">
    <source>
        <dbReference type="EMBL" id="KAK9676020.1"/>
    </source>
</evidence>
<proteinExistence type="predicted"/>
<name>A0AAW1HHT6_SAPOF</name>
<accession>A0AAW1HHT6</accession>
<evidence type="ECO:0000256" key="3">
    <source>
        <dbReference type="SAM" id="SignalP"/>
    </source>
</evidence>
<dbReference type="InterPro" id="IPR044788">
    <property type="entry name" value="X8_dom_prot"/>
</dbReference>
<feature type="chain" id="PRO_5043810915" description="X8 domain-containing protein" evidence="3">
    <location>
        <begin position="20"/>
        <end position="193"/>
    </location>
</feature>
<dbReference type="Gene3D" id="1.20.58.1040">
    <property type="match status" value="1"/>
</dbReference>
<dbReference type="GO" id="GO:0009506">
    <property type="term" value="C:plasmodesma"/>
    <property type="evidence" value="ECO:0007669"/>
    <property type="project" value="UniProtKB-ARBA"/>
</dbReference>
<gene>
    <name evidence="5" type="ORF">RND81_11G048600</name>
</gene>
<dbReference type="Pfam" id="PF07983">
    <property type="entry name" value="X8"/>
    <property type="match status" value="1"/>
</dbReference>
<dbReference type="InterPro" id="IPR012946">
    <property type="entry name" value="X8"/>
</dbReference>
<dbReference type="SMART" id="SM00768">
    <property type="entry name" value="X8"/>
    <property type="match status" value="1"/>
</dbReference>
<evidence type="ECO:0000256" key="2">
    <source>
        <dbReference type="SAM" id="MobiDB-lite"/>
    </source>
</evidence>
<organism evidence="5 6">
    <name type="scientific">Saponaria officinalis</name>
    <name type="common">Common soapwort</name>
    <name type="synonym">Lychnis saponaria</name>
    <dbReference type="NCBI Taxonomy" id="3572"/>
    <lineage>
        <taxon>Eukaryota</taxon>
        <taxon>Viridiplantae</taxon>
        <taxon>Streptophyta</taxon>
        <taxon>Embryophyta</taxon>
        <taxon>Tracheophyta</taxon>
        <taxon>Spermatophyta</taxon>
        <taxon>Magnoliopsida</taxon>
        <taxon>eudicotyledons</taxon>
        <taxon>Gunneridae</taxon>
        <taxon>Pentapetalae</taxon>
        <taxon>Caryophyllales</taxon>
        <taxon>Caryophyllaceae</taxon>
        <taxon>Caryophylleae</taxon>
        <taxon>Saponaria</taxon>
    </lineage>
</organism>
<sequence>MAIFLFFALFFSFITHSSAQYCLCKPGSQAPDPYKKVIDYACGNGASCGAIQSGGPCYQANNIQGICSYAANSYYQNKKSLGATCDFGGVAAPSGTLPSDLPSGCSFPTSGGGPVSTGGGVSTSTPGGVSTGAGGGGGMGTGTGTGAGSFSSPMGLGPTGSYSDPNGATSLIQISSYAPSLFLALVSGLFILF</sequence>
<dbReference type="EMBL" id="JBDFQZ010000011">
    <property type="protein sequence ID" value="KAK9676020.1"/>
    <property type="molecule type" value="Genomic_DNA"/>
</dbReference>
<keyword evidence="6" id="KW-1185">Reference proteome</keyword>
<evidence type="ECO:0000259" key="4">
    <source>
        <dbReference type="SMART" id="SM00768"/>
    </source>
</evidence>
<feature type="signal peptide" evidence="3">
    <location>
        <begin position="1"/>
        <end position="19"/>
    </location>
</feature>
<dbReference type="Proteomes" id="UP001443914">
    <property type="component" value="Unassembled WGS sequence"/>
</dbReference>
<keyword evidence="1 3" id="KW-0732">Signal</keyword>
<protein>
    <recommendedName>
        <fullName evidence="4">X8 domain-containing protein</fullName>
    </recommendedName>
</protein>
<comment type="caution">
    <text evidence="5">The sequence shown here is derived from an EMBL/GenBank/DDBJ whole genome shotgun (WGS) entry which is preliminary data.</text>
</comment>
<dbReference type="PANTHER" id="PTHR31044:SF60">
    <property type="entry name" value="PLASMODESMATA CALLOSE-BINDING PROTEIN 4"/>
    <property type="match status" value="1"/>
</dbReference>
<evidence type="ECO:0000256" key="1">
    <source>
        <dbReference type="ARBA" id="ARBA00022729"/>
    </source>
</evidence>
<feature type="compositionally biased region" description="Gly residues" evidence="2">
    <location>
        <begin position="111"/>
        <end position="121"/>
    </location>
</feature>
<dbReference type="AlphaFoldDB" id="A0AAW1HHT6"/>
<reference evidence="5" key="1">
    <citation type="submission" date="2024-03" db="EMBL/GenBank/DDBJ databases">
        <title>WGS assembly of Saponaria officinalis var. Norfolk2.</title>
        <authorList>
            <person name="Jenkins J."/>
            <person name="Shu S."/>
            <person name="Grimwood J."/>
            <person name="Barry K."/>
            <person name="Goodstein D."/>
            <person name="Schmutz J."/>
            <person name="Leebens-Mack J."/>
            <person name="Osbourn A."/>
        </authorList>
    </citation>
    <scope>NUCLEOTIDE SEQUENCE [LARGE SCALE GENOMIC DNA]</scope>
    <source>
        <strain evidence="5">JIC</strain>
    </source>
</reference>
<feature type="compositionally biased region" description="Gly residues" evidence="2">
    <location>
        <begin position="129"/>
        <end position="147"/>
    </location>
</feature>
<feature type="region of interest" description="Disordered" evidence="2">
    <location>
        <begin position="111"/>
        <end position="150"/>
    </location>
</feature>
<evidence type="ECO:0000313" key="6">
    <source>
        <dbReference type="Proteomes" id="UP001443914"/>
    </source>
</evidence>
<feature type="domain" description="X8" evidence="4">
    <location>
        <begin position="20"/>
        <end position="107"/>
    </location>
</feature>